<dbReference type="InterPro" id="IPR009057">
    <property type="entry name" value="Homeodomain-like_sf"/>
</dbReference>
<dbReference type="PANTHER" id="PTHR30055:SF196">
    <property type="entry name" value="HTH-TYPE TRANSCRIPTIONAL REGULATOR RUTR"/>
    <property type="match status" value="1"/>
</dbReference>
<feature type="DNA-binding region" description="H-T-H motif" evidence="2">
    <location>
        <begin position="59"/>
        <end position="78"/>
    </location>
</feature>
<proteinExistence type="predicted"/>
<dbReference type="GO" id="GO:0000976">
    <property type="term" value="F:transcription cis-regulatory region binding"/>
    <property type="evidence" value="ECO:0007669"/>
    <property type="project" value="TreeGrafter"/>
</dbReference>
<dbReference type="Gene3D" id="1.10.357.10">
    <property type="entry name" value="Tetracycline Repressor, domain 2"/>
    <property type="match status" value="1"/>
</dbReference>
<organism evidence="4 5">
    <name type="scientific">Erwinia amylovora NBRC 12687 = CFBP 1232</name>
    <dbReference type="NCBI Taxonomy" id="1219359"/>
    <lineage>
        <taxon>Bacteria</taxon>
        <taxon>Pseudomonadati</taxon>
        <taxon>Pseudomonadota</taxon>
        <taxon>Gammaproteobacteria</taxon>
        <taxon>Enterobacterales</taxon>
        <taxon>Erwiniaceae</taxon>
        <taxon>Erwinia</taxon>
    </lineage>
</organism>
<dbReference type="PROSITE" id="PS50977">
    <property type="entry name" value="HTH_TETR_2"/>
    <property type="match status" value="1"/>
</dbReference>
<reference evidence="4 5" key="2">
    <citation type="submission" date="2013-04" db="EMBL/GenBank/DDBJ databases">
        <title>Comparative genomics of 12 strains of Erwinia amylovora identifies a pan-genome with a large conserved core and provides insights into host specificity.</title>
        <authorList>
            <person name="Mann R.A."/>
            <person name="Smits T.H.M."/>
            <person name="Buehlmann A."/>
            <person name="Blom J."/>
            <person name="Goesmann A."/>
            <person name="Frey J.E."/>
            <person name="Plummer K.M."/>
            <person name="Beer S.V."/>
            <person name="Luck J."/>
            <person name="Duffy B."/>
            <person name="Rodoni B."/>
        </authorList>
    </citation>
    <scope>NUCLEOTIDE SEQUENCE [LARGE SCALE GENOMIC DNA]</scope>
    <source>
        <strain evidence="5">CFBP 1232</strain>
    </source>
</reference>
<dbReference type="Gene3D" id="1.10.10.60">
    <property type="entry name" value="Homeodomain-like"/>
    <property type="match status" value="1"/>
</dbReference>
<comment type="caution">
    <text evidence="4">The sequence shown here is derived from an EMBL/GenBank/DDBJ whole genome shotgun (WGS) entry which is preliminary data.</text>
</comment>
<reference evidence="4 5" key="1">
    <citation type="submission" date="2012-11" db="EMBL/GenBank/DDBJ databases">
        <authorList>
            <person name="Linke B."/>
        </authorList>
    </citation>
    <scope>NUCLEOTIDE SEQUENCE [LARGE SCALE GENOMIC DNA]</scope>
    <source>
        <strain evidence="5">CFBP 1232</strain>
    </source>
</reference>
<evidence type="ECO:0000256" key="2">
    <source>
        <dbReference type="PROSITE-ProRule" id="PRU00335"/>
    </source>
</evidence>
<dbReference type="SUPFAM" id="SSF46689">
    <property type="entry name" value="Homeodomain-like"/>
    <property type="match status" value="1"/>
</dbReference>
<accession>A0A830ZS82</accession>
<dbReference type="Pfam" id="PF08362">
    <property type="entry name" value="TetR_C_3"/>
    <property type="match status" value="1"/>
</dbReference>
<evidence type="ECO:0000313" key="5">
    <source>
        <dbReference type="Proteomes" id="UP000013111"/>
    </source>
</evidence>
<dbReference type="InterPro" id="IPR050109">
    <property type="entry name" value="HTH-type_TetR-like_transc_reg"/>
</dbReference>
<sequence length="231" mass="26080">MRLAVTPQPQMNYGVKVNSVNHLPAKASTRRSRAVAAKRSAILAAALEFFSQYGIHGTTLDKVAERAGVSKTNLLYYFPSKEELYIAVLKDLLDVWLTPLRALRPDQPPLDAIRNYIRLKLEVSRDYPQASRLFCLEMLQGAPLLKAELAGGLRDLVEEKTAVIEAWMLQGELSAVQPQHLIFMLWATTQHYADFATQVQAITGQTLMDEHFFNQTVENVQRMVVEGIRVR</sequence>
<dbReference type="GO" id="GO:0045892">
    <property type="term" value="P:negative regulation of DNA-templated transcription"/>
    <property type="evidence" value="ECO:0007669"/>
    <property type="project" value="InterPro"/>
</dbReference>
<gene>
    <name evidence="4" type="ORF">BN437_1450</name>
</gene>
<feature type="domain" description="HTH tetR-type" evidence="3">
    <location>
        <begin position="36"/>
        <end position="96"/>
    </location>
</feature>
<evidence type="ECO:0000313" key="4">
    <source>
        <dbReference type="EMBL" id="CCO93389.1"/>
    </source>
</evidence>
<dbReference type="EMBL" id="CAPB01000011">
    <property type="protein sequence ID" value="CCO93389.1"/>
    <property type="molecule type" value="Genomic_DNA"/>
</dbReference>
<dbReference type="PRINTS" id="PR00455">
    <property type="entry name" value="HTHTETR"/>
</dbReference>
<evidence type="ECO:0000256" key="1">
    <source>
        <dbReference type="ARBA" id="ARBA00023125"/>
    </source>
</evidence>
<dbReference type="GO" id="GO:0003700">
    <property type="term" value="F:DNA-binding transcription factor activity"/>
    <property type="evidence" value="ECO:0007669"/>
    <property type="project" value="TreeGrafter"/>
</dbReference>
<keyword evidence="1 2" id="KW-0238">DNA-binding</keyword>
<evidence type="ECO:0000259" key="3">
    <source>
        <dbReference type="PROSITE" id="PS50977"/>
    </source>
</evidence>
<name>A0A830ZS82_ERWAM</name>
<dbReference type="SUPFAM" id="SSF48498">
    <property type="entry name" value="Tetracyclin repressor-like, C-terminal domain"/>
    <property type="match status" value="1"/>
</dbReference>
<protein>
    <submittedName>
        <fullName evidence="4">HTH-type transcriptional regulator rutR</fullName>
    </submittedName>
</protein>
<dbReference type="Pfam" id="PF00440">
    <property type="entry name" value="TetR_N"/>
    <property type="match status" value="1"/>
</dbReference>
<dbReference type="InterPro" id="IPR013573">
    <property type="entry name" value="Tscrpt_reg_YcdC_C"/>
</dbReference>
<dbReference type="InterPro" id="IPR036271">
    <property type="entry name" value="Tet_transcr_reg_TetR-rel_C_sf"/>
</dbReference>
<dbReference type="InterPro" id="IPR001647">
    <property type="entry name" value="HTH_TetR"/>
</dbReference>
<dbReference type="Proteomes" id="UP000013111">
    <property type="component" value="Unassembled WGS sequence"/>
</dbReference>
<dbReference type="PANTHER" id="PTHR30055">
    <property type="entry name" value="HTH-TYPE TRANSCRIPTIONAL REGULATOR RUTR"/>
    <property type="match status" value="1"/>
</dbReference>
<dbReference type="AlphaFoldDB" id="A0A830ZS82"/>
<dbReference type="NCBIfam" id="NF011584">
    <property type="entry name" value="PRK15008.1"/>
    <property type="match status" value="1"/>
</dbReference>